<dbReference type="KEGG" id="lxl:KDY119_00714"/>
<evidence type="ECO:0000256" key="1">
    <source>
        <dbReference type="ARBA" id="ARBA00004202"/>
    </source>
</evidence>
<dbReference type="InterPro" id="IPR027417">
    <property type="entry name" value="P-loop_NTPase"/>
</dbReference>
<dbReference type="Proteomes" id="UP000326702">
    <property type="component" value="Chromosome"/>
</dbReference>
<keyword evidence="10" id="KW-1185">Reference proteome</keyword>
<dbReference type="PANTHER" id="PTHR42711:SF5">
    <property type="entry name" value="ABC TRANSPORTER ATP-BINDING PROTEIN NATA"/>
    <property type="match status" value="1"/>
</dbReference>
<organism evidence="9 10">
    <name type="scientific">Luteimicrobium xylanilyticum</name>
    <dbReference type="NCBI Taxonomy" id="1133546"/>
    <lineage>
        <taxon>Bacteria</taxon>
        <taxon>Bacillati</taxon>
        <taxon>Actinomycetota</taxon>
        <taxon>Actinomycetes</taxon>
        <taxon>Micrococcales</taxon>
        <taxon>Luteimicrobium</taxon>
    </lineage>
</organism>
<dbReference type="InterPro" id="IPR017871">
    <property type="entry name" value="ABC_transporter-like_CS"/>
</dbReference>
<feature type="compositionally biased region" description="Basic and acidic residues" evidence="7">
    <location>
        <begin position="306"/>
        <end position="316"/>
    </location>
</feature>
<dbReference type="GO" id="GO:0005886">
    <property type="term" value="C:plasma membrane"/>
    <property type="evidence" value="ECO:0007669"/>
    <property type="project" value="UniProtKB-SubCell"/>
</dbReference>
<dbReference type="GO" id="GO:0005524">
    <property type="term" value="F:ATP binding"/>
    <property type="evidence" value="ECO:0007669"/>
    <property type="project" value="UniProtKB-KW"/>
</dbReference>
<keyword evidence="3" id="KW-0813">Transport</keyword>
<dbReference type="InterPro" id="IPR003439">
    <property type="entry name" value="ABC_transporter-like_ATP-bd"/>
</dbReference>
<reference evidence="9 10" key="1">
    <citation type="submission" date="2019-10" db="EMBL/GenBank/DDBJ databases">
        <title>Genome sequence of Luteimicrobium xylanilyticum HY-24.</title>
        <authorList>
            <person name="Kim D.Y."/>
            <person name="Park H.-Y."/>
        </authorList>
    </citation>
    <scope>NUCLEOTIDE SEQUENCE [LARGE SCALE GENOMIC DNA]</scope>
    <source>
        <strain evidence="9 10">HY-24</strain>
    </source>
</reference>
<dbReference type="GO" id="GO:0016887">
    <property type="term" value="F:ATP hydrolysis activity"/>
    <property type="evidence" value="ECO:0007669"/>
    <property type="project" value="InterPro"/>
</dbReference>
<accession>A0A5P9Q7Z0</accession>
<sequence>MEGMTIDVRGLRKRFGRTLALDGLDLQVREGTVHGFLGPNGAGKSTTIRVLLGLVRPDGGAARLLGGDPWRDAVALHRRLAYVPGDVALWRRLTAGQCLDLLAATGPSLDRSRRAELLERFELDPTRRAGDLSKGNRQKVALVAAFASDVDVLVLDEPTSGLDLLMEEVFQECVRESAHAGTTVLLSSHILGEVEALCDEVTIIRRGRDVTSGTLADLRRHTRTTVRATTREPVEGLAAVDGVADLAIDAAPGHDAASHATRFTVPPAQLAEALAALQHAGLETLVATPPSLDELFLSAYASGSDGTEHDGTEPDRTAGAVA</sequence>
<evidence type="ECO:0000313" key="9">
    <source>
        <dbReference type="EMBL" id="QFU97220.1"/>
    </source>
</evidence>
<evidence type="ECO:0000259" key="8">
    <source>
        <dbReference type="PROSITE" id="PS50893"/>
    </source>
</evidence>
<dbReference type="PANTHER" id="PTHR42711">
    <property type="entry name" value="ABC TRANSPORTER ATP-BINDING PROTEIN"/>
    <property type="match status" value="1"/>
</dbReference>
<evidence type="ECO:0000256" key="6">
    <source>
        <dbReference type="ARBA" id="ARBA00023251"/>
    </source>
</evidence>
<name>A0A5P9Q7Z0_9MICO</name>
<dbReference type="InterPro" id="IPR050763">
    <property type="entry name" value="ABC_transporter_ATP-binding"/>
</dbReference>
<dbReference type="AlphaFoldDB" id="A0A5P9Q7Z0"/>
<feature type="domain" description="ABC transporter" evidence="8">
    <location>
        <begin position="6"/>
        <end position="231"/>
    </location>
</feature>
<dbReference type="GO" id="GO:0046677">
    <property type="term" value="P:response to antibiotic"/>
    <property type="evidence" value="ECO:0007669"/>
    <property type="project" value="UniProtKB-KW"/>
</dbReference>
<evidence type="ECO:0000256" key="7">
    <source>
        <dbReference type="SAM" id="MobiDB-lite"/>
    </source>
</evidence>
<dbReference type="InterPro" id="IPR003593">
    <property type="entry name" value="AAA+_ATPase"/>
</dbReference>
<keyword evidence="4" id="KW-0547">Nucleotide-binding</keyword>
<dbReference type="PROSITE" id="PS00211">
    <property type="entry name" value="ABC_TRANSPORTER_1"/>
    <property type="match status" value="1"/>
</dbReference>
<evidence type="ECO:0000256" key="4">
    <source>
        <dbReference type="ARBA" id="ARBA00022741"/>
    </source>
</evidence>
<gene>
    <name evidence="9" type="ORF">KDY119_00714</name>
</gene>
<protein>
    <submittedName>
        <fullName evidence="9">Cobalamin import ATP-binding protein BtuD</fullName>
    </submittedName>
</protein>
<feature type="region of interest" description="Disordered" evidence="7">
    <location>
        <begin position="302"/>
        <end position="322"/>
    </location>
</feature>
<evidence type="ECO:0000256" key="5">
    <source>
        <dbReference type="ARBA" id="ARBA00022840"/>
    </source>
</evidence>
<evidence type="ECO:0000313" key="10">
    <source>
        <dbReference type="Proteomes" id="UP000326702"/>
    </source>
</evidence>
<evidence type="ECO:0000256" key="3">
    <source>
        <dbReference type="ARBA" id="ARBA00022448"/>
    </source>
</evidence>
<comment type="subcellular location">
    <subcellularLocation>
        <location evidence="1">Cell membrane</location>
        <topology evidence="1">Peripheral membrane protein</topology>
    </subcellularLocation>
</comment>
<keyword evidence="6" id="KW-0046">Antibiotic resistance</keyword>
<keyword evidence="5 9" id="KW-0067">ATP-binding</keyword>
<dbReference type="SMART" id="SM00382">
    <property type="entry name" value="AAA"/>
    <property type="match status" value="1"/>
</dbReference>
<proteinExistence type="inferred from homology"/>
<evidence type="ECO:0000256" key="2">
    <source>
        <dbReference type="ARBA" id="ARBA00005417"/>
    </source>
</evidence>
<comment type="similarity">
    <text evidence="2">Belongs to the ABC transporter superfamily.</text>
</comment>
<dbReference type="Gene3D" id="3.40.50.300">
    <property type="entry name" value="P-loop containing nucleotide triphosphate hydrolases"/>
    <property type="match status" value="1"/>
</dbReference>
<dbReference type="EMBL" id="CP045529">
    <property type="protein sequence ID" value="QFU97220.1"/>
    <property type="molecule type" value="Genomic_DNA"/>
</dbReference>
<dbReference type="PROSITE" id="PS50893">
    <property type="entry name" value="ABC_TRANSPORTER_2"/>
    <property type="match status" value="1"/>
</dbReference>
<dbReference type="SUPFAM" id="SSF52540">
    <property type="entry name" value="P-loop containing nucleoside triphosphate hydrolases"/>
    <property type="match status" value="1"/>
</dbReference>
<dbReference type="Pfam" id="PF00005">
    <property type="entry name" value="ABC_tran"/>
    <property type="match status" value="1"/>
</dbReference>
<dbReference type="CDD" id="cd03230">
    <property type="entry name" value="ABC_DR_subfamily_A"/>
    <property type="match status" value="1"/>
</dbReference>